<keyword evidence="2" id="KW-1185">Reference proteome</keyword>
<evidence type="ECO:0000313" key="1">
    <source>
        <dbReference type="EMBL" id="MFC3529346.1"/>
    </source>
</evidence>
<protein>
    <recommendedName>
        <fullName evidence="3">Apea-like HEPN domain-containing protein</fullName>
    </recommendedName>
</protein>
<organism evidence="1 2">
    <name type="scientific">Paracoccus mangrovi</name>
    <dbReference type="NCBI Taxonomy" id="1715645"/>
    <lineage>
        <taxon>Bacteria</taxon>
        <taxon>Pseudomonadati</taxon>
        <taxon>Pseudomonadota</taxon>
        <taxon>Alphaproteobacteria</taxon>
        <taxon>Rhodobacterales</taxon>
        <taxon>Paracoccaceae</taxon>
        <taxon>Paracoccus</taxon>
    </lineage>
</organism>
<gene>
    <name evidence="1" type="ORF">ACFOMH_14295</name>
</gene>
<name>A0ABV7R4P6_9RHOB</name>
<evidence type="ECO:0000313" key="2">
    <source>
        <dbReference type="Proteomes" id="UP001595721"/>
    </source>
</evidence>
<reference evidence="2" key="1">
    <citation type="journal article" date="2019" name="Int. J. Syst. Evol. Microbiol.">
        <title>The Global Catalogue of Microorganisms (GCM) 10K type strain sequencing project: providing services to taxonomists for standard genome sequencing and annotation.</title>
        <authorList>
            <consortium name="The Broad Institute Genomics Platform"/>
            <consortium name="The Broad Institute Genome Sequencing Center for Infectious Disease"/>
            <person name="Wu L."/>
            <person name="Ma J."/>
        </authorList>
    </citation>
    <scope>NUCLEOTIDE SEQUENCE [LARGE SCALE GENOMIC DNA]</scope>
    <source>
        <strain evidence="2">KCTC 42899</strain>
    </source>
</reference>
<comment type="caution">
    <text evidence="1">The sequence shown here is derived from an EMBL/GenBank/DDBJ whole genome shotgun (WGS) entry which is preliminary data.</text>
</comment>
<evidence type="ECO:0008006" key="3">
    <source>
        <dbReference type="Google" id="ProtNLM"/>
    </source>
</evidence>
<accession>A0ABV7R4P6</accession>
<proteinExistence type="predicted"/>
<sequence length="219" mass="25325">MLYHPDPTIFIENSVEYGALGKAMVSLSNLEFAHDEFVFAMHKTDRDLSIGLSKKFPRHFREKTDFLIDAVFNVSKLRRIPFFATGELNLLWLQYQLDEIYEVRSIIAHGSIFFSESTEDRITWRFDRYVQGQKNTWAPEAVKISNGYLASVHYSASAIKNYIVRLTMCLEDRSCWEKEYQADKEIRQNRKLVAELAAAGVIVDSDGWIRAFPALSPIE</sequence>
<dbReference type="EMBL" id="JBHRXJ010000010">
    <property type="protein sequence ID" value="MFC3529346.1"/>
    <property type="molecule type" value="Genomic_DNA"/>
</dbReference>
<dbReference type="RefSeq" id="WP_377745264.1">
    <property type="nucleotide sequence ID" value="NZ_JBHRXJ010000010.1"/>
</dbReference>
<dbReference type="Proteomes" id="UP001595721">
    <property type="component" value="Unassembled WGS sequence"/>
</dbReference>